<feature type="repeat" description="ANK" evidence="1">
    <location>
        <begin position="545"/>
        <end position="577"/>
    </location>
</feature>
<keyword evidence="1" id="KW-0040">ANK repeat</keyword>
<dbReference type="AlphaFoldDB" id="A0A914P705"/>
<dbReference type="InterPro" id="IPR036770">
    <property type="entry name" value="Ankyrin_rpt-contain_sf"/>
</dbReference>
<organism evidence="2 3">
    <name type="scientific">Panagrolaimus davidi</name>
    <dbReference type="NCBI Taxonomy" id="227884"/>
    <lineage>
        <taxon>Eukaryota</taxon>
        <taxon>Metazoa</taxon>
        <taxon>Ecdysozoa</taxon>
        <taxon>Nematoda</taxon>
        <taxon>Chromadorea</taxon>
        <taxon>Rhabditida</taxon>
        <taxon>Tylenchina</taxon>
        <taxon>Panagrolaimomorpha</taxon>
        <taxon>Panagrolaimoidea</taxon>
        <taxon>Panagrolaimidae</taxon>
        <taxon>Panagrolaimus</taxon>
    </lineage>
</organism>
<dbReference type="Proteomes" id="UP000887578">
    <property type="component" value="Unplaced"/>
</dbReference>
<feature type="repeat" description="ANK" evidence="1">
    <location>
        <begin position="153"/>
        <end position="185"/>
    </location>
</feature>
<name>A0A914P705_9BILA</name>
<dbReference type="PANTHER" id="PTHR24121:SF23">
    <property type="entry name" value="NO MECHANORECEPTOR POTENTIAL C, ISOFORM H"/>
    <property type="match status" value="1"/>
</dbReference>
<feature type="repeat" description="ANK" evidence="1">
    <location>
        <begin position="218"/>
        <end position="250"/>
    </location>
</feature>
<dbReference type="PROSITE" id="PS50297">
    <property type="entry name" value="ANK_REP_REGION"/>
    <property type="match status" value="11"/>
</dbReference>
<dbReference type="Pfam" id="PF00023">
    <property type="entry name" value="Ank"/>
    <property type="match status" value="2"/>
</dbReference>
<dbReference type="Pfam" id="PF13637">
    <property type="entry name" value="Ank_4"/>
    <property type="match status" value="1"/>
</dbReference>
<reference evidence="3" key="1">
    <citation type="submission" date="2022-11" db="UniProtKB">
        <authorList>
            <consortium name="WormBaseParasite"/>
        </authorList>
    </citation>
    <scope>IDENTIFICATION</scope>
</reference>
<evidence type="ECO:0000313" key="3">
    <source>
        <dbReference type="WBParaSite" id="PDA_v2.g13194.t1"/>
    </source>
</evidence>
<feature type="repeat" description="ANK" evidence="1">
    <location>
        <begin position="251"/>
        <end position="283"/>
    </location>
</feature>
<keyword evidence="2" id="KW-1185">Reference proteome</keyword>
<dbReference type="SUPFAM" id="SSF48403">
    <property type="entry name" value="Ankyrin repeat"/>
    <property type="match status" value="3"/>
</dbReference>
<sequence>MTDKNGFTPLLLAIKASKISIIGKLMKAGADLFGTTKVGYYGRTKADGKLPIHYACQRHSNRGLGIVQTFLKANPELRLAEDKKKNLPLHYAIKAGNIPITQFLLTYDAIDQIHCPNADGNKPLHLAAQKNFDMLRTVAAAGGHLDANERNNIGRTALHEVAERGDEQMLKLMYKMKADANIMDKGKNKFILAERGHTHMVENLIDRFGSSIRARTRDGSTLLHIAALSGHADTALVFLKRGVPLYMPNKRGALGLHSAAAAGFNDVVKMLIARGTNVDIKTKDNYTALHVAVQSGKASVVETLLGFGADVHVHGGTIGETALHVAAFLPGENTECAQMLLKSGAQPNVTQTNGQTPLHIAAKSGNSKMIKLLLYEGADPRLKSDNGETPLHVAAKFCHCEAVELILKHLEEIQSKEEVAEYVNSKTEEGLTAVHCAAQILQGKSEDSTHEDAKLISTLIDYGGQCEIQTFTNNETAMHLVARSGNEDVLLAMVNKIGAGLVQIVQNRQSKNGWSPLLEACARGHAGVAKILLQHHARIDVFDENGRTALHLAAANGHVELTEMLLSYKAFVNSKAKNGEAPLHLAAQYGHVKVVNVLVQQNNAALEAITLDIQTALHFAAKYGQLGASQSLLALGANSNARDDKGQTPLHLAAYPKSFMSES</sequence>
<feature type="repeat" description="ANK" evidence="1">
    <location>
        <begin position="353"/>
        <end position="385"/>
    </location>
</feature>
<dbReference type="Gene3D" id="1.25.40.20">
    <property type="entry name" value="Ankyrin repeat-containing domain"/>
    <property type="match status" value="5"/>
</dbReference>
<dbReference type="SMART" id="SM00248">
    <property type="entry name" value="ANK"/>
    <property type="match status" value="17"/>
</dbReference>
<feature type="repeat" description="ANK" evidence="1">
    <location>
        <begin position="612"/>
        <end position="644"/>
    </location>
</feature>
<protein>
    <submittedName>
        <fullName evidence="3">Uncharacterized protein</fullName>
    </submittedName>
</protein>
<evidence type="ECO:0000313" key="2">
    <source>
        <dbReference type="Proteomes" id="UP000887578"/>
    </source>
</evidence>
<dbReference type="PANTHER" id="PTHR24121">
    <property type="entry name" value="NO MECHANORECEPTOR POTENTIAL C, ISOFORM D-RELATED"/>
    <property type="match status" value="1"/>
</dbReference>
<dbReference type="PRINTS" id="PR01415">
    <property type="entry name" value="ANKYRIN"/>
</dbReference>
<dbReference type="WBParaSite" id="PDA_v2.g13194.t1">
    <property type="protein sequence ID" value="PDA_v2.g13194.t1"/>
    <property type="gene ID" value="PDA_v2.g13194"/>
</dbReference>
<evidence type="ECO:0000256" key="1">
    <source>
        <dbReference type="PROSITE-ProRule" id="PRU00023"/>
    </source>
</evidence>
<feature type="repeat" description="ANK" evidence="1">
    <location>
        <begin position="318"/>
        <end position="352"/>
    </location>
</feature>
<feature type="repeat" description="ANK" evidence="1">
    <location>
        <begin position="578"/>
        <end position="602"/>
    </location>
</feature>
<dbReference type="Pfam" id="PF12796">
    <property type="entry name" value="Ank_2"/>
    <property type="match status" value="4"/>
</dbReference>
<accession>A0A914P705</accession>
<dbReference type="PROSITE" id="PS50088">
    <property type="entry name" value="ANK_REPEAT"/>
    <property type="match status" value="12"/>
</dbReference>
<dbReference type="InterPro" id="IPR002110">
    <property type="entry name" value="Ankyrin_rpt"/>
</dbReference>
<feature type="repeat" description="ANK" evidence="1">
    <location>
        <begin position="512"/>
        <end position="544"/>
    </location>
</feature>
<feature type="repeat" description="ANK" evidence="1">
    <location>
        <begin position="386"/>
        <end position="418"/>
    </location>
</feature>
<feature type="repeat" description="ANK" evidence="1">
    <location>
        <begin position="5"/>
        <end position="37"/>
    </location>
</feature>
<feature type="repeat" description="ANK" evidence="1">
    <location>
        <begin position="284"/>
        <end position="316"/>
    </location>
</feature>
<proteinExistence type="predicted"/>